<dbReference type="Gene3D" id="3.40.50.720">
    <property type="entry name" value="NAD(P)-binding Rossmann-like Domain"/>
    <property type="match status" value="1"/>
</dbReference>
<gene>
    <name evidence="5" type="ORF">GCM10025866_20780</name>
</gene>
<organism evidence="5 6">
    <name type="scientific">Naasia aerilata</name>
    <dbReference type="NCBI Taxonomy" id="1162966"/>
    <lineage>
        <taxon>Bacteria</taxon>
        <taxon>Bacillati</taxon>
        <taxon>Actinomycetota</taxon>
        <taxon>Actinomycetes</taxon>
        <taxon>Micrococcales</taxon>
        <taxon>Microbacteriaceae</taxon>
        <taxon>Naasia</taxon>
    </lineage>
</organism>
<accession>A0ABN6XMJ0</accession>
<keyword evidence="1" id="KW-0560">Oxidoreductase</keyword>
<dbReference type="EMBL" id="AP027731">
    <property type="protein sequence ID" value="BDZ46169.1"/>
    <property type="molecule type" value="Genomic_DNA"/>
</dbReference>
<reference evidence="6" key="1">
    <citation type="journal article" date="2019" name="Int. J. Syst. Evol. Microbiol.">
        <title>The Global Catalogue of Microorganisms (GCM) 10K type strain sequencing project: providing services to taxonomists for standard genome sequencing and annotation.</title>
        <authorList>
            <consortium name="The Broad Institute Genomics Platform"/>
            <consortium name="The Broad Institute Genome Sequencing Center for Infectious Disease"/>
            <person name="Wu L."/>
            <person name="Ma J."/>
        </authorList>
    </citation>
    <scope>NUCLEOTIDE SEQUENCE [LARGE SCALE GENOMIC DNA]</scope>
    <source>
        <strain evidence="6">NBRC 108725</strain>
    </source>
</reference>
<dbReference type="SUPFAM" id="SSF51735">
    <property type="entry name" value="NAD(P)-binding Rossmann-fold domains"/>
    <property type="match status" value="1"/>
</dbReference>
<evidence type="ECO:0000256" key="2">
    <source>
        <dbReference type="ARBA" id="ARBA00023027"/>
    </source>
</evidence>
<feature type="domain" description="GFO/IDH/MocA-like oxidoreductase" evidence="4">
    <location>
        <begin position="133"/>
        <end position="265"/>
    </location>
</feature>
<feature type="domain" description="Gfo/Idh/MocA-like oxidoreductase N-terminal" evidence="3">
    <location>
        <begin position="6"/>
        <end position="120"/>
    </location>
</feature>
<proteinExistence type="predicted"/>
<dbReference type="Pfam" id="PF01408">
    <property type="entry name" value="GFO_IDH_MocA"/>
    <property type="match status" value="1"/>
</dbReference>
<evidence type="ECO:0000259" key="4">
    <source>
        <dbReference type="Pfam" id="PF22725"/>
    </source>
</evidence>
<dbReference type="InterPro" id="IPR050463">
    <property type="entry name" value="Gfo/Idh/MocA_oxidrdct_glycsds"/>
</dbReference>
<dbReference type="RefSeq" id="WP_286276264.1">
    <property type="nucleotide sequence ID" value="NZ_AP027731.1"/>
</dbReference>
<evidence type="ECO:0000313" key="6">
    <source>
        <dbReference type="Proteomes" id="UP001321498"/>
    </source>
</evidence>
<dbReference type="InterPro" id="IPR055170">
    <property type="entry name" value="GFO_IDH_MocA-like_dom"/>
</dbReference>
<dbReference type="Proteomes" id="UP001321498">
    <property type="component" value="Chromosome"/>
</dbReference>
<evidence type="ECO:0000313" key="5">
    <source>
        <dbReference type="EMBL" id="BDZ46169.1"/>
    </source>
</evidence>
<dbReference type="InterPro" id="IPR000683">
    <property type="entry name" value="Gfo/Idh/MocA-like_OxRdtase_N"/>
</dbReference>
<sequence>MNDSVVRVGVVGTTWYAETHLRALQSHPSARLVALAGRDQEKAREVADRYGIPQVFADYRAMIQSGELDAIAIIAPDDLHLPITIEALEAGVHVLCEKPLASTAADAERMYRAAAASGLKHMSFFALRNSVHHRYLKALLDEGYVGRVYAAHFELTHGFFRQPGYQWRFDAGRGTGALGDLGCYLVDQARWYVGDISAVAADLAHFVNRPSSDGGDYLPANDSAVLAIRFGNGAHGTMSTRVVAHEADRMQQNTVILQGEAGTLELQHTFAGATLRGARAIDSEFRELEIPSSFWAGVDPAQPQLANTVHSVGDRAFIDAIIQDGTAVPSFFDGWQVQRVLETAFASAEAQAWRSLDQEVSP</sequence>
<dbReference type="InterPro" id="IPR036291">
    <property type="entry name" value="NAD(P)-bd_dom_sf"/>
</dbReference>
<keyword evidence="2" id="KW-0520">NAD</keyword>
<evidence type="ECO:0000259" key="3">
    <source>
        <dbReference type="Pfam" id="PF01408"/>
    </source>
</evidence>
<protein>
    <submittedName>
        <fullName evidence="5">Oxidoreductase</fullName>
    </submittedName>
</protein>
<dbReference type="SUPFAM" id="SSF55347">
    <property type="entry name" value="Glyceraldehyde-3-phosphate dehydrogenase-like, C-terminal domain"/>
    <property type="match status" value="1"/>
</dbReference>
<dbReference type="Gene3D" id="3.30.360.10">
    <property type="entry name" value="Dihydrodipicolinate Reductase, domain 2"/>
    <property type="match status" value="1"/>
</dbReference>
<dbReference type="PANTHER" id="PTHR43818:SF11">
    <property type="entry name" value="BCDNA.GH03377"/>
    <property type="match status" value="1"/>
</dbReference>
<name>A0ABN6XMJ0_9MICO</name>
<dbReference type="Pfam" id="PF22725">
    <property type="entry name" value="GFO_IDH_MocA_C3"/>
    <property type="match status" value="1"/>
</dbReference>
<dbReference type="PANTHER" id="PTHR43818">
    <property type="entry name" value="BCDNA.GH03377"/>
    <property type="match status" value="1"/>
</dbReference>
<keyword evidence="6" id="KW-1185">Reference proteome</keyword>
<evidence type="ECO:0000256" key="1">
    <source>
        <dbReference type="ARBA" id="ARBA00023002"/>
    </source>
</evidence>